<evidence type="ECO:0000256" key="4">
    <source>
        <dbReference type="PROSITE-ProRule" id="PRU01091"/>
    </source>
</evidence>
<accession>A0ABS3L8G2</accession>
<protein>
    <submittedName>
        <fullName evidence="6">Helix-turn-helix domain-containing protein</fullName>
    </submittedName>
</protein>
<evidence type="ECO:0000256" key="2">
    <source>
        <dbReference type="ARBA" id="ARBA00023125"/>
    </source>
</evidence>
<dbReference type="PROSITE" id="PS51755">
    <property type="entry name" value="OMPR_PHOB"/>
    <property type="match status" value="1"/>
</dbReference>
<feature type="domain" description="OmpR/PhoB-type" evidence="5">
    <location>
        <begin position="126"/>
        <end position="226"/>
    </location>
</feature>
<keyword evidence="7" id="KW-1185">Reference proteome</keyword>
<dbReference type="Pfam" id="PF00486">
    <property type="entry name" value="Trans_reg_C"/>
    <property type="match status" value="1"/>
</dbReference>
<dbReference type="InterPro" id="IPR016032">
    <property type="entry name" value="Sig_transdc_resp-reg_C-effctor"/>
</dbReference>
<evidence type="ECO:0000256" key="1">
    <source>
        <dbReference type="ARBA" id="ARBA00023015"/>
    </source>
</evidence>
<reference evidence="6 7" key="1">
    <citation type="submission" date="2021-03" db="EMBL/GenBank/DDBJ databases">
        <title>Enterococcal diversity collection.</title>
        <authorList>
            <person name="Gilmore M.S."/>
            <person name="Schwartzman J."/>
            <person name="Van Tyne D."/>
            <person name="Martin M."/>
            <person name="Earl A.M."/>
            <person name="Manson A.L."/>
            <person name="Straub T."/>
            <person name="Salamzade R."/>
            <person name="Saavedra J."/>
            <person name="Lebreton F."/>
            <person name="Prichula J."/>
            <person name="Schaufler K."/>
            <person name="Gaca A."/>
            <person name="Sgardioli B."/>
            <person name="Wagenaar J."/>
            <person name="Strong T."/>
        </authorList>
    </citation>
    <scope>NUCLEOTIDE SEQUENCE [LARGE SCALE GENOMIC DNA]</scope>
    <source>
        <strain evidence="6 7">669A</strain>
    </source>
</reference>
<evidence type="ECO:0000313" key="7">
    <source>
        <dbReference type="Proteomes" id="UP000664601"/>
    </source>
</evidence>
<proteinExistence type="predicted"/>
<sequence length="256" mass="29533">MNKILILTKNILAEQGLQKQLQQLNYEVFCSAEIYRNPQLYPIFQFFPIIMLSETISNYEVEKFLTLTEAENNLIVRLSMTEPTGEEQMKWEEIGLPGGLIKASTLDGIREKLVLLQSVYYGTKLEKESQECPPIQKIENRSLETSSGRVYFSKKEEKLFKLLLESKEELIARDQICSILWPEGETDSNRSQLSCIASKIKRKFKEAGYEGETIITKWGQGYGLDPNFYHYLSTGRVDDDFPEYLNVEKKVVSVTI</sequence>
<dbReference type="SMART" id="SM00862">
    <property type="entry name" value="Trans_reg_C"/>
    <property type="match status" value="1"/>
</dbReference>
<keyword evidence="3" id="KW-0804">Transcription</keyword>
<dbReference type="InterPro" id="IPR001867">
    <property type="entry name" value="OmpR/PhoB-type_DNA-bd"/>
</dbReference>
<keyword evidence="1" id="KW-0805">Transcription regulation</keyword>
<dbReference type="Gene3D" id="1.10.10.10">
    <property type="entry name" value="Winged helix-like DNA-binding domain superfamily/Winged helix DNA-binding domain"/>
    <property type="match status" value="1"/>
</dbReference>
<evidence type="ECO:0000259" key="5">
    <source>
        <dbReference type="PROSITE" id="PS51755"/>
    </source>
</evidence>
<organism evidence="6 7">
    <name type="scientific">Candidatus Enterococcus moelleringii</name>
    <dbReference type="NCBI Taxonomy" id="2815325"/>
    <lineage>
        <taxon>Bacteria</taxon>
        <taxon>Bacillati</taxon>
        <taxon>Bacillota</taxon>
        <taxon>Bacilli</taxon>
        <taxon>Lactobacillales</taxon>
        <taxon>Enterococcaceae</taxon>
        <taxon>Enterococcus</taxon>
    </lineage>
</organism>
<dbReference type="Proteomes" id="UP000664601">
    <property type="component" value="Unassembled WGS sequence"/>
</dbReference>
<dbReference type="RefSeq" id="WP_207672830.1">
    <property type="nucleotide sequence ID" value="NZ_JAFREM010000012.1"/>
</dbReference>
<dbReference type="InterPro" id="IPR036388">
    <property type="entry name" value="WH-like_DNA-bd_sf"/>
</dbReference>
<comment type="caution">
    <text evidence="6">The sequence shown here is derived from an EMBL/GenBank/DDBJ whole genome shotgun (WGS) entry which is preliminary data.</text>
</comment>
<dbReference type="SUPFAM" id="SSF46894">
    <property type="entry name" value="C-terminal effector domain of the bipartite response regulators"/>
    <property type="match status" value="1"/>
</dbReference>
<evidence type="ECO:0000313" key="6">
    <source>
        <dbReference type="EMBL" id="MBO1305897.1"/>
    </source>
</evidence>
<feature type="DNA-binding region" description="OmpR/PhoB-type" evidence="4">
    <location>
        <begin position="126"/>
        <end position="226"/>
    </location>
</feature>
<keyword evidence="2 4" id="KW-0238">DNA-binding</keyword>
<name>A0ABS3L8G2_9ENTE</name>
<dbReference type="EMBL" id="JAFREM010000012">
    <property type="protein sequence ID" value="MBO1305897.1"/>
    <property type="molecule type" value="Genomic_DNA"/>
</dbReference>
<gene>
    <name evidence="6" type="ORF">JZO70_06985</name>
</gene>
<evidence type="ECO:0000256" key="3">
    <source>
        <dbReference type="ARBA" id="ARBA00023163"/>
    </source>
</evidence>